<keyword evidence="3" id="KW-0732">Signal</keyword>
<comment type="caution">
    <text evidence="5">The sequence shown here is derived from an EMBL/GenBank/DDBJ whole genome shotgun (WGS) entry which is preliminary data.</text>
</comment>
<evidence type="ECO:0000313" key="5">
    <source>
        <dbReference type="EMBL" id="RAL50997.1"/>
    </source>
</evidence>
<dbReference type="InterPro" id="IPR055780">
    <property type="entry name" value="DUF7356"/>
</dbReference>
<sequence length="370" mass="40398">MQALINRKMKILYMLLLVGAIAALVFNSIEADSEVNTTSSNGLDAADVESLMKNGTSSGKLGQTNNDNQKTSDLVKGNSSKHVVSVEAEKDAGANVRNSESKNDKKGDFKNARDHASEDHDDDKVKSVGGLGLDSGHGVTLSTERMDGSIQGEHCDSSSYSCNIEEESLLACLRVPGNESPDLSLLVQNKGKRHLSVTISASKYVELEKRQIELKEMENKKIKVSFQNSRSDNLVILEAGKGKCELDFRDLIGHNTDNEPGDTSHFKHLSFSSSAMVIFLAALLMCASVWPCINFCKKNVSKVGGKYQKLDMKLPISDSGEIEADVSDGWDKSWDDNWDDVEAPKSPLTPSLPSKGVPVSRWSNKEGWKD</sequence>
<dbReference type="PANTHER" id="PTHR34200:SF8">
    <property type="entry name" value="TRANSMEMBRANE PROTEIN"/>
    <property type="match status" value="1"/>
</dbReference>
<feature type="transmembrane region" description="Helical" evidence="2">
    <location>
        <begin position="275"/>
        <end position="296"/>
    </location>
</feature>
<accession>A0A328DZ83</accession>
<feature type="compositionally biased region" description="Polar residues" evidence="1">
    <location>
        <begin position="54"/>
        <end position="82"/>
    </location>
</feature>
<protein>
    <recommendedName>
        <fullName evidence="4">DUF7356 domain-containing protein</fullName>
    </recommendedName>
</protein>
<feature type="compositionally biased region" description="Basic and acidic residues" evidence="1">
    <location>
        <begin position="99"/>
        <end position="126"/>
    </location>
</feature>
<reference evidence="5 6" key="1">
    <citation type="submission" date="2018-06" db="EMBL/GenBank/DDBJ databases">
        <title>The Genome of Cuscuta australis (Dodder) Provides Insight into the Evolution of Plant Parasitism.</title>
        <authorList>
            <person name="Liu H."/>
        </authorList>
    </citation>
    <scope>NUCLEOTIDE SEQUENCE [LARGE SCALE GENOMIC DNA]</scope>
    <source>
        <strain evidence="6">cv. Yunnan</strain>
        <tissue evidence="5">Vines</tissue>
    </source>
</reference>
<feature type="domain" description="DUF7356" evidence="4">
    <location>
        <begin position="149"/>
        <end position="251"/>
    </location>
</feature>
<organism evidence="5 6">
    <name type="scientific">Cuscuta australis</name>
    <dbReference type="NCBI Taxonomy" id="267555"/>
    <lineage>
        <taxon>Eukaryota</taxon>
        <taxon>Viridiplantae</taxon>
        <taxon>Streptophyta</taxon>
        <taxon>Embryophyta</taxon>
        <taxon>Tracheophyta</taxon>
        <taxon>Spermatophyta</taxon>
        <taxon>Magnoliopsida</taxon>
        <taxon>eudicotyledons</taxon>
        <taxon>Gunneridae</taxon>
        <taxon>Pentapetalae</taxon>
        <taxon>asterids</taxon>
        <taxon>lamiids</taxon>
        <taxon>Solanales</taxon>
        <taxon>Convolvulaceae</taxon>
        <taxon>Cuscuteae</taxon>
        <taxon>Cuscuta</taxon>
        <taxon>Cuscuta subgen. Grammica</taxon>
        <taxon>Cuscuta sect. Cleistogrammica</taxon>
    </lineage>
</organism>
<feature type="compositionally biased region" description="Low complexity" evidence="1">
    <location>
        <begin position="344"/>
        <end position="355"/>
    </location>
</feature>
<feature type="region of interest" description="Disordered" evidence="1">
    <location>
        <begin position="54"/>
        <end position="138"/>
    </location>
</feature>
<evidence type="ECO:0000256" key="3">
    <source>
        <dbReference type="SAM" id="SignalP"/>
    </source>
</evidence>
<feature type="region of interest" description="Disordered" evidence="1">
    <location>
        <begin position="327"/>
        <end position="370"/>
    </location>
</feature>
<dbReference type="PANTHER" id="PTHR34200">
    <property type="entry name" value="DENTIN SIALOPHOSPHOPROTEIN-LIKE ISOFORM X1"/>
    <property type="match status" value="1"/>
</dbReference>
<dbReference type="Pfam" id="PF24053">
    <property type="entry name" value="DUF7356"/>
    <property type="match status" value="1"/>
</dbReference>
<dbReference type="Proteomes" id="UP000249390">
    <property type="component" value="Unassembled WGS sequence"/>
</dbReference>
<keyword evidence="2" id="KW-0812">Transmembrane</keyword>
<dbReference type="EMBL" id="NQVE01000054">
    <property type="protein sequence ID" value="RAL50997.1"/>
    <property type="molecule type" value="Genomic_DNA"/>
</dbReference>
<name>A0A328DZ83_9ASTE</name>
<feature type="signal peptide" evidence="3">
    <location>
        <begin position="1"/>
        <end position="31"/>
    </location>
</feature>
<evidence type="ECO:0000313" key="6">
    <source>
        <dbReference type="Proteomes" id="UP000249390"/>
    </source>
</evidence>
<gene>
    <name evidence="5" type="ORF">DM860_005353</name>
</gene>
<keyword evidence="2" id="KW-0472">Membrane</keyword>
<dbReference type="AlphaFoldDB" id="A0A328DZ83"/>
<feature type="chain" id="PRO_5016259851" description="DUF7356 domain-containing protein" evidence="3">
    <location>
        <begin position="32"/>
        <end position="370"/>
    </location>
</feature>
<evidence type="ECO:0000256" key="2">
    <source>
        <dbReference type="SAM" id="Phobius"/>
    </source>
</evidence>
<proteinExistence type="predicted"/>
<evidence type="ECO:0000259" key="4">
    <source>
        <dbReference type="Pfam" id="PF24053"/>
    </source>
</evidence>
<keyword evidence="6" id="KW-1185">Reference proteome</keyword>
<keyword evidence="2" id="KW-1133">Transmembrane helix</keyword>
<evidence type="ECO:0000256" key="1">
    <source>
        <dbReference type="SAM" id="MobiDB-lite"/>
    </source>
</evidence>